<comment type="caution">
    <text evidence="3">The sequence shown here is derived from an EMBL/GenBank/DDBJ whole genome shotgun (WGS) entry which is preliminary data.</text>
</comment>
<proteinExistence type="predicted"/>
<feature type="region of interest" description="Disordered" evidence="1">
    <location>
        <begin position="236"/>
        <end position="262"/>
    </location>
</feature>
<dbReference type="OrthoDB" id="5595379at2759"/>
<feature type="compositionally biased region" description="Polar residues" evidence="1">
    <location>
        <begin position="236"/>
        <end position="252"/>
    </location>
</feature>
<reference evidence="3 4" key="1">
    <citation type="journal article" date="2018" name="New Phytol.">
        <title>Phylogenomics of Endogonaceae and evolution of mycorrhizas within Mucoromycota.</title>
        <authorList>
            <person name="Chang Y."/>
            <person name="Desiro A."/>
            <person name="Na H."/>
            <person name="Sandor L."/>
            <person name="Lipzen A."/>
            <person name="Clum A."/>
            <person name="Barry K."/>
            <person name="Grigoriev I.V."/>
            <person name="Martin F.M."/>
            <person name="Stajich J.E."/>
            <person name="Smith M.E."/>
            <person name="Bonito G."/>
            <person name="Spatafora J.W."/>
        </authorList>
    </citation>
    <scope>NUCLEOTIDE SEQUENCE [LARGE SCALE GENOMIC DNA]</scope>
    <source>
        <strain evidence="3 4">GMNB39</strain>
    </source>
</reference>
<name>A0A433D0Q7_9FUNG</name>
<dbReference type="Pfam" id="PF14616">
    <property type="entry name" value="Rua1_C"/>
    <property type="match status" value="1"/>
</dbReference>
<evidence type="ECO:0000256" key="1">
    <source>
        <dbReference type="SAM" id="MobiDB-lite"/>
    </source>
</evidence>
<evidence type="ECO:0000313" key="3">
    <source>
        <dbReference type="EMBL" id="RUP44417.1"/>
    </source>
</evidence>
<accession>A0A433D0Q7</accession>
<keyword evidence="4" id="KW-1185">Reference proteome</keyword>
<evidence type="ECO:0000259" key="2">
    <source>
        <dbReference type="Pfam" id="PF14616"/>
    </source>
</evidence>
<gene>
    <name evidence="3" type="ORF">BC936DRAFT_149481</name>
</gene>
<dbReference type="InterPro" id="IPR028012">
    <property type="entry name" value="Rua1_C"/>
</dbReference>
<dbReference type="EMBL" id="RBNI01008946">
    <property type="protein sequence ID" value="RUP44417.1"/>
    <property type="molecule type" value="Genomic_DNA"/>
</dbReference>
<evidence type="ECO:0000313" key="4">
    <source>
        <dbReference type="Proteomes" id="UP000268093"/>
    </source>
</evidence>
<dbReference type="PANTHER" id="PTHR28125:SF3">
    <property type="entry name" value="TRANSCRIPTION REGULATOR RUA1 C-TERMINAL DOMAIN-CONTAINING PROTEIN"/>
    <property type="match status" value="1"/>
</dbReference>
<dbReference type="AlphaFoldDB" id="A0A433D0Q7"/>
<feature type="domain" description="Transcription regulator Rua1 C-terminal" evidence="2">
    <location>
        <begin position="432"/>
        <end position="530"/>
    </location>
</feature>
<feature type="region of interest" description="Disordered" evidence="1">
    <location>
        <begin position="382"/>
        <end position="427"/>
    </location>
</feature>
<feature type="region of interest" description="Disordered" evidence="1">
    <location>
        <begin position="20"/>
        <end position="54"/>
    </location>
</feature>
<sequence length="544" mass="60397">MNFDRQQTDSMSIIHSSGISFTTQPHSAGPHQGYLLKPSPPPTPHSTIAPSTGFPHSMLESNMDHCQPLQQHHHTASQSSPGPGSIGGPMLHLRQHQKRKSSPAAFGLPCGSVGNVLQSSEENEPQNQHMEAAYSLINFQNVPNGPPEFVGSRSGKDVFGGPTIHQQWGEPLTSPQHHDHNHWGAGSNNLIYNEAEAMRRHSFDCHPNTRMSSPTFYGPSDLPNANNSPLLPYMEPSSTHPHYRSSASSASNGYFEEDVKPAPSPTAGARLTWMQGSPMHEGINSQDITESSIHHPQPNIFTPSNTSLHSIGYNPTSPCTIQPGMQHNRILHQNKHEAMPDHSPEFDGDFGMMTPTPGMQPSQPASPTEGLFPKRAKSIELTNAPPYSMGSPEEGPLDLTAPYPDMGPEDVEAANTDPDAKPRRQRLRYPGDKYTPIWVRYSGQLKEGFCDTCKPGKWLQLKNSAFWYHKQFIHGISSVSGREFVPPVERRWADQDVMEGLCNQCLQWVPISNTKRKNTMLWYRHAHKCHVYHKPKSVSGKKRC</sequence>
<dbReference type="Proteomes" id="UP000268093">
    <property type="component" value="Unassembled WGS sequence"/>
</dbReference>
<protein>
    <recommendedName>
        <fullName evidence="2">Transcription regulator Rua1 C-terminal domain-containing protein</fullName>
    </recommendedName>
</protein>
<organism evidence="3 4">
    <name type="scientific">Jimgerdemannia flammicorona</name>
    <dbReference type="NCBI Taxonomy" id="994334"/>
    <lineage>
        <taxon>Eukaryota</taxon>
        <taxon>Fungi</taxon>
        <taxon>Fungi incertae sedis</taxon>
        <taxon>Mucoromycota</taxon>
        <taxon>Mucoromycotina</taxon>
        <taxon>Endogonomycetes</taxon>
        <taxon>Endogonales</taxon>
        <taxon>Endogonaceae</taxon>
        <taxon>Jimgerdemannia</taxon>
    </lineage>
</organism>
<feature type="region of interest" description="Disordered" evidence="1">
    <location>
        <begin position="67"/>
        <end position="107"/>
    </location>
</feature>
<dbReference type="PANTHER" id="PTHR28125">
    <property type="entry name" value="MEIOTIC EXPRESSION UP-REGULATED PROTEIN 26"/>
    <property type="match status" value="1"/>
</dbReference>